<dbReference type="PANTHER" id="PTHR21240">
    <property type="entry name" value="2-AMINO-3-CARBOXYLMUCONATE-6-SEMIALDEHYDE DECARBOXYLASE"/>
    <property type="match status" value="1"/>
</dbReference>
<organism evidence="3 4">
    <name type="scientific">Faecalicatena contorta</name>
    <dbReference type="NCBI Taxonomy" id="39482"/>
    <lineage>
        <taxon>Bacteria</taxon>
        <taxon>Bacillati</taxon>
        <taxon>Bacillota</taxon>
        <taxon>Clostridia</taxon>
        <taxon>Lachnospirales</taxon>
        <taxon>Lachnospiraceae</taxon>
        <taxon>Faecalicatena</taxon>
    </lineage>
</organism>
<protein>
    <submittedName>
        <fullName evidence="3">Predicted metal-dependent hydrolase of the TIM-barrel fold</fullName>
    </submittedName>
</protein>
<evidence type="ECO:0000256" key="1">
    <source>
        <dbReference type="ARBA" id="ARBA00023239"/>
    </source>
</evidence>
<evidence type="ECO:0000313" key="4">
    <source>
        <dbReference type="Proteomes" id="UP000095544"/>
    </source>
</evidence>
<dbReference type="GO" id="GO:0005737">
    <property type="term" value="C:cytoplasm"/>
    <property type="evidence" value="ECO:0007669"/>
    <property type="project" value="TreeGrafter"/>
</dbReference>
<dbReference type="OrthoDB" id="9771932at2"/>
<dbReference type="PANTHER" id="PTHR21240:SF28">
    <property type="entry name" value="ISO-OROTATE DECARBOXYLASE (EUROFUNG)"/>
    <property type="match status" value="1"/>
</dbReference>
<dbReference type="SUPFAM" id="SSF51556">
    <property type="entry name" value="Metallo-dependent hydrolases"/>
    <property type="match status" value="1"/>
</dbReference>
<keyword evidence="1" id="KW-0456">Lyase</keyword>
<dbReference type="InterPro" id="IPR032465">
    <property type="entry name" value="ACMSD"/>
</dbReference>
<dbReference type="RefSeq" id="WP_050642310.1">
    <property type="nucleotide sequence ID" value="NZ_CABKUE010000009.1"/>
</dbReference>
<feature type="domain" description="Amidohydrolase-related" evidence="2">
    <location>
        <begin position="2"/>
        <end position="260"/>
    </location>
</feature>
<dbReference type="CDD" id="cd01292">
    <property type="entry name" value="metallo-dependent_hydrolases"/>
    <property type="match status" value="1"/>
</dbReference>
<dbReference type="EMBL" id="CYZU01000020">
    <property type="protein sequence ID" value="CUO47748.1"/>
    <property type="molecule type" value="Genomic_DNA"/>
</dbReference>
<evidence type="ECO:0000259" key="2">
    <source>
        <dbReference type="Pfam" id="PF04909"/>
    </source>
</evidence>
<dbReference type="GO" id="GO:0016831">
    <property type="term" value="F:carboxy-lyase activity"/>
    <property type="evidence" value="ECO:0007669"/>
    <property type="project" value="InterPro"/>
</dbReference>
<dbReference type="GO" id="GO:0019748">
    <property type="term" value="P:secondary metabolic process"/>
    <property type="evidence" value="ECO:0007669"/>
    <property type="project" value="TreeGrafter"/>
</dbReference>
<dbReference type="InterPro" id="IPR032466">
    <property type="entry name" value="Metal_Hydrolase"/>
</dbReference>
<evidence type="ECO:0000313" key="3">
    <source>
        <dbReference type="EMBL" id="CUO47748.1"/>
    </source>
</evidence>
<dbReference type="Gene3D" id="3.20.20.140">
    <property type="entry name" value="Metal-dependent hydrolases"/>
    <property type="match status" value="1"/>
</dbReference>
<name>A0A174FFM6_9FIRM</name>
<dbReference type="AlphaFoldDB" id="A0A174FFM6"/>
<keyword evidence="3" id="KW-0378">Hydrolase</keyword>
<dbReference type="GO" id="GO:0016787">
    <property type="term" value="F:hydrolase activity"/>
    <property type="evidence" value="ECO:0007669"/>
    <property type="project" value="UniProtKB-KW"/>
</dbReference>
<gene>
    <name evidence="3" type="ORF">ERS852491_02324</name>
</gene>
<reference evidence="3 4" key="1">
    <citation type="submission" date="2015-09" db="EMBL/GenBank/DDBJ databases">
        <authorList>
            <consortium name="Pathogen Informatics"/>
        </authorList>
    </citation>
    <scope>NUCLEOTIDE SEQUENCE [LARGE SCALE GENOMIC DNA]</scope>
    <source>
        <strain evidence="3 4">2789STDY5834876</strain>
    </source>
</reference>
<sequence length="261" mass="29066">MIDFHTHIFPDKIAGKTLEFLSGRCKTVPFTDGTAEGLKVSGQKAGIDISVALPVVTKPSQFDSINRFAAHFLTGDVISFGGLHPDSANYREELKTLKNMGFQGIKLHPAYQETMFHDIRYKRIVSYASELGLIITVHGGYDPGYPDCVYCTPQMAAEVIDEVQPEKLVIAHMGGLKCWDDVERCIVGKKVYLDTAVVFGAIDDGQFVRICRNHGTDRILFATDSPWSGQTESIEYMNGLPLTQEEKSRIFDENARKLLTL</sequence>
<dbReference type="Proteomes" id="UP000095544">
    <property type="component" value="Unassembled WGS sequence"/>
</dbReference>
<dbReference type="InterPro" id="IPR006680">
    <property type="entry name" value="Amidohydro-rel"/>
</dbReference>
<dbReference type="Pfam" id="PF04909">
    <property type="entry name" value="Amidohydro_2"/>
    <property type="match status" value="1"/>
</dbReference>
<proteinExistence type="predicted"/>
<dbReference type="STRING" id="39482.ERS852491_02324"/>
<accession>A0A174FFM6</accession>